<proteinExistence type="inferred from homology"/>
<accession>A0A165L7M7</accession>
<dbReference type="PRINTS" id="PR00601">
    <property type="entry name" value="BACFERRITIN"/>
</dbReference>
<dbReference type="RefSeq" id="WP_303682121.1">
    <property type="nucleotide sequence ID" value="NZ_LVWG01000034.1"/>
</dbReference>
<comment type="caution">
    <text evidence="9">The sequence shown here is derived from an EMBL/GenBank/DDBJ whole genome shotgun (WGS) entry which is preliminary data.</text>
</comment>
<dbReference type="GO" id="GO:0008199">
    <property type="term" value="F:ferric iron binding"/>
    <property type="evidence" value="ECO:0007669"/>
    <property type="project" value="InterPro"/>
</dbReference>
<feature type="binding site" evidence="7">
    <location>
        <position position="94"/>
    </location>
    <ligand>
        <name>Fe cation</name>
        <dbReference type="ChEBI" id="CHEBI:24875"/>
        <label>2</label>
    </ligand>
</feature>
<dbReference type="Proteomes" id="UP000076481">
    <property type="component" value="Unassembled WGS sequence"/>
</dbReference>
<evidence type="ECO:0000256" key="3">
    <source>
        <dbReference type="ARBA" id="ARBA00022617"/>
    </source>
</evidence>
<comment type="catalytic activity">
    <reaction evidence="6">
        <text>4 Fe(2+) + O2 + 4 H(+) = 4 Fe(3+) + 2 H2O</text>
        <dbReference type="Rhea" id="RHEA:11148"/>
        <dbReference type="ChEBI" id="CHEBI:15377"/>
        <dbReference type="ChEBI" id="CHEBI:15378"/>
        <dbReference type="ChEBI" id="CHEBI:15379"/>
        <dbReference type="ChEBI" id="CHEBI:29033"/>
        <dbReference type="ChEBI" id="CHEBI:29034"/>
        <dbReference type="EC" id="1.16.3.1"/>
    </reaction>
</comment>
<dbReference type="AlphaFoldDB" id="A0A165L7M7"/>
<dbReference type="GO" id="GO:0005829">
    <property type="term" value="C:cytosol"/>
    <property type="evidence" value="ECO:0007669"/>
    <property type="project" value="TreeGrafter"/>
</dbReference>
<dbReference type="InterPro" id="IPR009040">
    <property type="entry name" value="Ferritin-like_diiron"/>
</dbReference>
<evidence type="ECO:0000256" key="4">
    <source>
        <dbReference type="ARBA" id="ARBA00022723"/>
    </source>
</evidence>
<evidence type="ECO:0000256" key="5">
    <source>
        <dbReference type="ARBA" id="ARBA00023004"/>
    </source>
</evidence>
<dbReference type="PANTHER" id="PTHR30295:SF0">
    <property type="entry name" value="BACTERIOFERRITIN"/>
    <property type="match status" value="1"/>
</dbReference>
<dbReference type="InterPro" id="IPR009078">
    <property type="entry name" value="Ferritin-like_SF"/>
</dbReference>
<comment type="function">
    <text evidence="6">Iron-storage protein, whose ferroxidase center binds Fe(2+), oxidizes it using dioxygen to Fe(3+), and participates in the subsequent Fe(3+) oxide mineral core formation within the central cavity of the BFR protein shell.</text>
</comment>
<evidence type="ECO:0000313" key="9">
    <source>
        <dbReference type="EMBL" id="KZK73680.1"/>
    </source>
</evidence>
<keyword evidence="4 6" id="KW-0479">Metal-binding</keyword>
<evidence type="ECO:0000259" key="8">
    <source>
        <dbReference type="PROSITE" id="PS50905"/>
    </source>
</evidence>
<keyword evidence="3" id="KW-0349">Heme</keyword>
<feature type="binding site" evidence="7">
    <location>
        <position position="51"/>
    </location>
    <ligand>
        <name>Fe cation</name>
        <dbReference type="ChEBI" id="CHEBI:24875"/>
        <label>1</label>
    </ligand>
</feature>
<feature type="binding site" evidence="7">
    <location>
        <position position="127"/>
    </location>
    <ligand>
        <name>Fe cation</name>
        <dbReference type="ChEBI" id="CHEBI:24875"/>
        <label>1</label>
    </ligand>
</feature>
<dbReference type="CDD" id="cd00907">
    <property type="entry name" value="Bacterioferritin"/>
    <property type="match status" value="1"/>
</dbReference>
<dbReference type="EC" id="1.16.3.1" evidence="6"/>
<keyword evidence="2 6" id="KW-0409">Iron storage</keyword>
<feature type="binding site" evidence="7">
    <location>
        <position position="127"/>
    </location>
    <ligand>
        <name>Fe cation</name>
        <dbReference type="ChEBI" id="CHEBI:24875"/>
        <label>2</label>
    </ligand>
</feature>
<dbReference type="InterPro" id="IPR002024">
    <property type="entry name" value="Bacterioferritin"/>
</dbReference>
<evidence type="ECO:0000313" key="10">
    <source>
        <dbReference type="Proteomes" id="UP000076481"/>
    </source>
</evidence>
<evidence type="ECO:0000256" key="2">
    <source>
        <dbReference type="ARBA" id="ARBA00022434"/>
    </source>
</evidence>
<reference evidence="9 10" key="1">
    <citation type="submission" date="2016-03" db="EMBL/GenBank/DDBJ databases">
        <title>Speciation and ecological success in dimly lit waters: horizontal gene transfer in a green sulfur bacteria bloom unveiled by metagenomic assembly.</title>
        <authorList>
            <person name="Llorens-Mares T."/>
            <person name="Liu Z."/>
            <person name="Allen L.Z."/>
            <person name="Rusch D.B."/>
            <person name="Craig M.T."/>
            <person name="Dupont C.L."/>
            <person name="Bryant D.A."/>
            <person name="Casamayor E.O."/>
        </authorList>
    </citation>
    <scope>NUCLEOTIDE SEQUENCE [LARGE SCALE GENOMIC DNA]</scope>
    <source>
        <strain evidence="9">CIII</strain>
    </source>
</reference>
<dbReference type="GO" id="GO:0004322">
    <property type="term" value="F:ferroxidase activity"/>
    <property type="evidence" value="ECO:0007669"/>
    <property type="project" value="UniProtKB-EC"/>
</dbReference>
<dbReference type="SUPFAM" id="SSF47240">
    <property type="entry name" value="Ferritin-like"/>
    <property type="match status" value="1"/>
</dbReference>
<evidence type="ECO:0000256" key="7">
    <source>
        <dbReference type="PIRSR" id="PIRSR002560-1"/>
    </source>
</evidence>
<sequence length="155" mass="17452">MKGQPKMIEKLNALLAEELTAINQYMVHSEMCDNWGYTRLHSADEKRAIDEMKHAEQLIGRILFLEGTPDVSTLNKIMIGASVEKQHRSDLHLEGEAISSYNEGIKLAAELGDNGSKDLLETILKDEEMHLDWIEAQLDQIGQMGLQAYLAEQLS</sequence>
<feature type="binding site" evidence="7">
    <location>
        <position position="51"/>
    </location>
    <ligand>
        <name>Fe cation</name>
        <dbReference type="ChEBI" id="CHEBI:24875"/>
        <label>2</label>
    </ligand>
</feature>
<comment type="similarity">
    <text evidence="1 6">Belongs to the bacterioferritin family.</text>
</comment>
<dbReference type="PIRSF" id="PIRSF002560">
    <property type="entry name" value="Bacterioferritin"/>
    <property type="match status" value="1"/>
</dbReference>
<evidence type="ECO:0000256" key="6">
    <source>
        <dbReference type="PIRNR" id="PIRNR002560"/>
    </source>
</evidence>
<organism evidence="9 10">
    <name type="scientific">Pelodictyon luteolum</name>
    <dbReference type="NCBI Taxonomy" id="1100"/>
    <lineage>
        <taxon>Bacteria</taxon>
        <taxon>Pseudomonadati</taxon>
        <taxon>Chlorobiota</taxon>
        <taxon>Chlorobiia</taxon>
        <taxon>Chlorobiales</taxon>
        <taxon>Chlorobiaceae</taxon>
        <taxon>Chlorobium/Pelodictyon group</taxon>
        <taxon>Pelodictyon</taxon>
    </lineage>
</organism>
<gene>
    <name evidence="9" type="ORF">A3K90_00715</name>
</gene>
<dbReference type="NCBIfam" id="TIGR00754">
    <property type="entry name" value="bfr"/>
    <property type="match status" value="1"/>
</dbReference>
<protein>
    <recommendedName>
        <fullName evidence="6">Bacterioferritin</fullName>
        <ecNumber evidence="6">1.16.3.1</ecNumber>
    </recommendedName>
</protein>
<evidence type="ECO:0000256" key="1">
    <source>
        <dbReference type="ARBA" id="ARBA00008093"/>
    </source>
</evidence>
<dbReference type="GO" id="GO:0020037">
    <property type="term" value="F:heme binding"/>
    <property type="evidence" value="ECO:0007669"/>
    <property type="project" value="TreeGrafter"/>
</dbReference>
<dbReference type="GO" id="GO:0006879">
    <property type="term" value="P:intracellular iron ion homeostasis"/>
    <property type="evidence" value="ECO:0007669"/>
    <property type="project" value="UniProtKB-KW"/>
</dbReference>
<dbReference type="PANTHER" id="PTHR30295">
    <property type="entry name" value="BACTERIOFERRITIN"/>
    <property type="match status" value="1"/>
</dbReference>
<dbReference type="InterPro" id="IPR008331">
    <property type="entry name" value="Ferritin_DPS_dom"/>
</dbReference>
<dbReference type="Pfam" id="PF00210">
    <property type="entry name" value="Ferritin"/>
    <property type="match status" value="1"/>
</dbReference>
<dbReference type="InterPro" id="IPR012347">
    <property type="entry name" value="Ferritin-like"/>
</dbReference>
<dbReference type="PROSITE" id="PS50905">
    <property type="entry name" value="FERRITIN_LIKE"/>
    <property type="match status" value="1"/>
</dbReference>
<feature type="domain" description="Ferritin-like diiron" evidence="8">
    <location>
        <begin position="1"/>
        <end position="145"/>
    </location>
</feature>
<dbReference type="Gene3D" id="1.20.1260.10">
    <property type="match status" value="1"/>
</dbReference>
<keyword evidence="5 6" id="KW-0408">Iron</keyword>
<feature type="binding site" evidence="7">
    <location>
        <position position="50"/>
    </location>
    <ligand>
        <name>Fe cation</name>
        <dbReference type="ChEBI" id="CHEBI:24875"/>
        <label>3</label>
    </ligand>
</feature>
<feature type="binding site" description="axial binding residue" evidence="7">
    <location>
        <position position="52"/>
    </location>
    <ligand>
        <name>heme b</name>
        <dbReference type="ChEBI" id="CHEBI:60344"/>
        <note>ligand shared between dimeric partners</note>
    </ligand>
    <ligandPart>
        <name>Fe</name>
        <dbReference type="ChEBI" id="CHEBI:18248"/>
    </ligandPart>
</feature>
<name>A0A165L7M7_PELLU</name>
<dbReference type="EMBL" id="LVWG01000034">
    <property type="protein sequence ID" value="KZK73680.1"/>
    <property type="molecule type" value="Genomic_DNA"/>
</dbReference>
<dbReference type="GO" id="GO:0006826">
    <property type="term" value="P:iron ion transport"/>
    <property type="evidence" value="ECO:0007669"/>
    <property type="project" value="InterPro"/>
</dbReference>
<feature type="binding site" evidence="7">
    <location>
        <position position="54"/>
    </location>
    <ligand>
        <name>Fe cation</name>
        <dbReference type="ChEBI" id="CHEBI:24875"/>
        <label>1</label>
    </ligand>
</feature>
<feature type="binding site" evidence="7">
    <location>
        <position position="130"/>
    </location>
    <ligand>
        <name>Fe cation</name>
        <dbReference type="ChEBI" id="CHEBI:24875"/>
        <label>2</label>
    </ligand>
</feature>
<feature type="binding site" evidence="7">
    <location>
        <position position="18"/>
    </location>
    <ligand>
        <name>Fe cation</name>
        <dbReference type="ChEBI" id="CHEBI:24875"/>
        <label>1</label>
    </ligand>
</feature>